<evidence type="ECO:0000256" key="8">
    <source>
        <dbReference type="ARBA" id="ARBA00023028"/>
    </source>
</evidence>
<evidence type="ECO:0000256" key="11">
    <source>
        <dbReference type="ARBA" id="ARBA00038500"/>
    </source>
</evidence>
<evidence type="ECO:0000256" key="6">
    <source>
        <dbReference type="ARBA" id="ARBA00022737"/>
    </source>
</evidence>
<keyword evidence="8" id="KW-0800">Toxin</keyword>
<evidence type="ECO:0000256" key="12">
    <source>
        <dbReference type="ARBA" id="ARBA00072197"/>
    </source>
</evidence>
<dbReference type="SUPFAM" id="SSF48403">
    <property type="entry name" value="Ankyrin repeat"/>
    <property type="match status" value="2"/>
</dbReference>
<dbReference type="OMA" id="ISTKTTC"/>
<protein>
    <recommendedName>
        <fullName evidence="12">Protein fem-1 homolog B</fullName>
    </recommendedName>
</protein>
<dbReference type="GO" id="GO:0003006">
    <property type="term" value="P:developmental process involved in reproduction"/>
    <property type="evidence" value="ECO:0007669"/>
    <property type="project" value="UniProtKB-ARBA"/>
</dbReference>
<keyword evidence="8" id="KW-0638">Presynaptic neurotoxin</keyword>
<dbReference type="InterPro" id="IPR036770">
    <property type="entry name" value="Ankyrin_rpt-contain_sf"/>
</dbReference>
<keyword evidence="4" id="KW-1052">Target cell membrane</keyword>
<organism evidence="14 15">
    <name type="scientific">Stegodyphus mimosarum</name>
    <name type="common">African social velvet spider</name>
    <dbReference type="NCBI Taxonomy" id="407821"/>
    <lineage>
        <taxon>Eukaryota</taxon>
        <taxon>Metazoa</taxon>
        <taxon>Ecdysozoa</taxon>
        <taxon>Arthropoda</taxon>
        <taxon>Chelicerata</taxon>
        <taxon>Arachnida</taxon>
        <taxon>Araneae</taxon>
        <taxon>Araneomorphae</taxon>
        <taxon>Entelegynae</taxon>
        <taxon>Eresoidea</taxon>
        <taxon>Eresidae</taxon>
        <taxon>Stegodyphus</taxon>
    </lineage>
</organism>
<keyword evidence="5" id="KW-0528">Neurotoxin</keyword>
<comment type="similarity">
    <text evidence="11">Belongs to the fem-1 family.</text>
</comment>
<dbReference type="Pfam" id="PF12796">
    <property type="entry name" value="Ank_2"/>
    <property type="match status" value="2"/>
</dbReference>
<dbReference type="GO" id="GO:0006887">
    <property type="term" value="P:exocytosis"/>
    <property type="evidence" value="ECO:0007669"/>
    <property type="project" value="UniProtKB-KW"/>
</dbReference>
<dbReference type="PROSITE" id="PS50297">
    <property type="entry name" value="ANK_REP_REGION"/>
    <property type="match status" value="3"/>
</dbReference>
<evidence type="ECO:0000256" key="10">
    <source>
        <dbReference type="ARBA" id="ARBA00023298"/>
    </source>
</evidence>
<dbReference type="STRING" id="407821.A0A087TTD0"/>
<keyword evidence="6" id="KW-0677">Repeat</keyword>
<evidence type="ECO:0000313" key="15">
    <source>
        <dbReference type="Proteomes" id="UP000054359"/>
    </source>
</evidence>
<keyword evidence="9 13" id="KW-0040">ANK repeat</keyword>
<dbReference type="Proteomes" id="UP000054359">
    <property type="component" value="Unassembled WGS sequence"/>
</dbReference>
<evidence type="ECO:0000256" key="3">
    <source>
        <dbReference type="ARBA" id="ARBA00022483"/>
    </source>
</evidence>
<name>A0A087TTD0_STEMI</name>
<dbReference type="Pfam" id="PF00023">
    <property type="entry name" value="Ank"/>
    <property type="match status" value="2"/>
</dbReference>
<proteinExistence type="inferred from homology"/>
<reference evidence="14 15" key="1">
    <citation type="submission" date="2013-11" db="EMBL/GenBank/DDBJ databases">
        <title>Genome sequencing of Stegodyphus mimosarum.</title>
        <authorList>
            <person name="Bechsgaard J."/>
        </authorList>
    </citation>
    <scope>NUCLEOTIDE SEQUENCE [LARGE SCALE GENOMIC DNA]</scope>
</reference>
<evidence type="ECO:0000256" key="7">
    <source>
        <dbReference type="ARBA" id="ARBA00022786"/>
    </source>
</evidence>
<dbReference type="PROSITE" id="PS50088">
    <property type="entry name" value="ANK_REPEAT"/>
    <property type="match status" value="4"/>
</dbReference>
<feature type="repeat" description="ANK" evidence="13">
    <location>
        <begin position="203"/>
        <end position="235"/>
    </location>
</feature>
<evidence type="ECO:0000256" key="9">
    <source>
        <dbReference type="ARBA" id="ARBA00023043"/>
    </source>
</evidence>
<sequence length="655" mass="73154">MDSEVTSWPWMMAMAEDKDSLRRRVYYAARDGMAITLYALLANTSENDLCYYLENPVEDDGQKCTPLLIAALNGHDNVVKMLLNRFGPNIEQDGTVQIDGYVIDGATALWCAAGAGHFNVVKYLVSHGADVNHSTKTNSTPLRAACFDGRLDIIQYLVENGANIHTANKYNNTCLMIGSYRGHLNVVSYLLSKNVDPDAKAHCGATALHFAAEHGHLEIVKKLLESGAKITKNNIGMTPLLSAAERTKAEVVEYFIKTSWCSKQESVEALELLGASYANDKDSYNLDKAYYYLRWAMTERCNHPEYYLPKVLLPPIPAYESHLECQTLSELEAIKNNSNALHMESLVIRERILGSANPEVPHPVIFRGALFADVGRFDRCVDLWLHALKLRHTHNVTVRKDLLRFAQVFAQMIHIGEDVVFDKVKQVLEVTLQELDKNKTAIKKATQDTYDCLVEELEDNIYTTLYLLVIVTKLIKKLSVGDEEYVYKLVYQINKLSLTTSDGSTLLHLAVNAETPVDEFHTKYVCKFPCSATARMLIQCGADVNAVDKSGNTPLHIIVAYQKPITDFMTLHLIITKLLDAGAHIDRVNNEGQSPFDAVLTGVAEIILKSQYQLSLKCIAAKAVKKYNVPYKGIVPVSLASFTDMHGSNKKKKVQ</sequence>
<dbReference type="GO" id="GO:0044231">
    <property type="term" value="C:host cell presynaptic membrane"/>
    <property type="evidence" value="ECO:0007669"/>
    <property type="project" value="UniProtKB-KW"/>
</dbReference>
<comment type="pathway">
    <text evidence="2">Protein modification; protein ubiquitination.</text>
</comment>
<evidence type="ECO:0000256" key="4">
    <source>
        <dbReference type="ARBA" id="ARBA00022537"/>
    </source>
</evidence>
<dbReference type="InterPro" id="IPR002110">
    <property type="entry name" value="Ankyrin_rpt"/>
</dbReference>
<feature type="repeat" description="ANK" evidence="13">
    <location>
        <begin position="137"/>
        <end position="169"/>
    </location>
</feature>
<dbReference type="EMBL" id="KK116644">
    <property type="protein sequence ID" value="KFM68369.1"/>
    <property type="molecule type" value="Genomic_DNA"/>
</dbReference>
<dbReference type="PRINTS" id="PR01415">
    <property type="entry name" value="ANKYRIN"/>
</dbReference>
<feature type="repeat" description="ANK" evidence="13">
    <location>
        <begin position="550"/>
        <end position="590"/>
    </location>
</feature>
<dbReference type="GO" id="GO:0043161">
    <property type="term" value="P:proteasome-mediated ubiquitin-dependent protein catabolic process"/>
    <property type="evidence" value="ECO:0007669"/>
    <property type="project" value="UniProtKB-ARBA"/>
</dbReference>
<comment type="subcellular location">
    <subcellularLocation>
        <location evidence="1">Target cell membrane</location>
    </subcellularLocation>
</comment>
<evidence type="ECO:0000256" key="5">
    <source>
        <dbReference type="ARBA" id="ARBA00022699"/>
    </source>
</evidence>
<dbReference type="PANTHER" id="PTHR24173">
    <property type="entry name" value="ANKYRIN REPEAT CONTAINING"/>
    <property type="match status" value="1"/>
</dbReference>
<dbReference type="OrthoDB" id="4429489at2759"/>
<keyword evidence="10" id="KW-1053">Target membrane</keyword>
<evidence type="ECO:0000313" key="14">
    <source>
        <dbReference type="EMBL" id="KFM68369.1"/>
    </source>
</evidence>
<keyword evidence="3" id="KW-0268">Exocytosis</keyword>
<evidence type="ECO:0000256" key="1">
    <source>
        <dbReference type="ARBA" id="ARBA00004175"/>
    </source>
</evidence>
<dbReference type="AlphaFoldDB" id="A0A087TTD0"/>
<evidence type="ECO:0000256" key="2">
    <source>
        <dbReference type="ARBA" id="ARBA00004906"/>
    </source>
</evidence>
<feature type="repeat" description="ANK" evidence="13">
    <location>
        <begin position="104"/>
        <end position="136"/>
    </location>
</feature>
<dbReference type="GO" id="GO:0044218">
    <property type="term" value="C:other organism cell membrane"/>
    <property type="evidence" value="ECO:0007669"/>
    <property type="project" value="UniProtKB-KW"/>
</dbReference>
<dbReference type="SMART" id="SM00248">
    <property type="entry name" value="ANK"/>
    <property type="match status" value="8"/>
</dbReference>
<feature type="non-terminal residue" evidence="14">
    <location>
        <position position="655"/>
    </location>
</feature>
<accession>A0A087TTD0</accession>
<dbReference type="PANTHER" id="PTHR24173:SF78">
    <property type="entry name" value="PROTEIN FEM-1 HOMOLOG B"/>
    <property type="match status" value="1"/>
</dbReference>
<keyword evidence="10" id="KW-0472">Membrane</keyword>
<evidence type="ECO:0000256" key="13">
    <source>
        <dbReference type="PROSITE-ProRule" id="PRU00023"/>
    </source>
</evidence>
<keyword evidence="15" id="KW-1185">Reference proteome</keyword>
<keyword evidence="7" id="KW-0833">Ubl conjugation pathway</keyword>
<dbReference type="Gene3D" id="1.25.40.20">
    <property type="entry name" value="Ankyrin repeat-containing domain"/>
    <property type="match status" value="3"/>
</dbReference>
<gene>
    <name evidence="14" type="ORF">X975_00821</name>
</gene>
<dbReference type="FunFam" id="1.25.40.20:FF:000264">
    <property type="entry name" value="Fem-1 homolog B"/>
    <property type="match status" value="1"/>
</dbReference>